<accession>A0ABV9P040</accession>
<dbReference type="Proteomes" id="UP001595896">
    <property type="component" value="Unassembled WGS sequence"/>
</dbReference>
<dbReference type="RefSeq" id="WP_377910252.1">
    <property type="nucleotide sequence ID" value="NZ_JBHSGK010000013.1"/>
</dbReference>
<dbReference type="Pfam" id="PF13424">
    <property type="entry name" value="TPR_12"/>
    <property type="match status" value="1"/>
</dbReference>
<feature type="repeat" description="TPR" evidence="1">
    <location>
        <begin position="127"/>
        <end position="160"/>
    </location>
</feature>
<evidence type="ECO:0000313" key="3">
    <source>
        <dbReference type="Proteomes" id="UP001595896"/>
    </source>
</evidence>
<dbReference type="EMBL" id="JBHSGK010000013">
    <property type="protein sequence ID" value="MFC4737664.1"/>
    <property type="molecule type" value="Genomic_DNA"/>
</dbReference>
<organism evidence="2 3">
    <name type="scientific">Bacillus daqingensis</name>
    <dbReference type="NCBI Taxonomy" id="872396"/>
    <lineage>
        <taxon>Bacteria</taxon>
        <taxon>Bacillati</taxon>
        <taxon>Bacillota</taxon>
        <taxon>Bacilli</taxon>
        <taxon>Bacillales</taxon>
        <taxon>Bacillaceae</taxon>
        <taxon>Bacillus</taxon>
    </lineage>
</organism>
<dbReference type="SUPFAM" id="SSF48452">
    <property type="entry name" value="TPR-like"/>
    <property type="match status" value="1"/>
</dbReference>
<comment type="caution">
    <text evidence="2">The sequence shown here is derived from an EMBL/GenBank/DDBJ whole genome shotgun (WGS) entry which is preliminary data.</text>
</comment>
<dbReference type="PROSITE" id="PS50005">
    <property type="entry name" value="TPR"/>
    <property type="match status" value="1"/>
</dbReference>
<gene>
    <name evidence="2" type="ORF">ACFO4L_13755</name>
</gene>
<protein>
    <submittedName>
        <fullName evidence="2">Tetratricopeptide repeat protein</fullName>
    </submittedName>
</protein>
<dbReference type="Gene3D" id="1.25.40.10">
    <property type="entry name" value="Tetratricopeptide repeat domain"/>
    <property type="match status" value="1"/>
</dbReference>
<proteinExistence type="predicted"/>
<evidence type="ECO:0000313" key="2">
    <source>
        <dbReference type="EMBL" id="MFC4737664.1"/>
    </source>
</evidence>
<reference evidence="3" key="1">
    <citation type="journal article" date="2019" name="Int. J. Syst. Evol. Microbiol.">
        <title>The Global Catalogue of Microorganisms (GCM) 10K type strain sequencing project: providing services to taxonomists for standard genome sequencing and annotation.</title>
        <authorList>
            <consortium name="The Broad Institute Genomics Platform"/>
            <consortium name="The Broad Institute Genome Sequencing Center for Infectious Disease"/>
            <person name="Wu L."/>
            <person name="Ma J."/>
        </authorList>
    </citation>
    <scope>NUCLEOTIDE SEQUENCE [LARGE SCALE GENOMIC DNA]</scope>
    <source>
        <strain evidence="3">JCM 12165</strain>
    </source>
</reference>
<keyword evidence="1" id="KW-0802">TPR repeat</keyword>
<keyword evidence="3" id="KW-1185">Reference proteome</keyword>
<dbReference type="InterPro" id="IPR011990">
    <property type="entry name" value="TPR-like_helical_dom_sf"/>
</dbReference>
<evidence type="ECO:0000256" key="1">
    <source>
        <dbReference type="PROSITE-ProRule" id="PRU00339"/>
    </source>
</evidence>
<dbReference type="InterPro" id="IPR019734">
    <property type="entry name" value="TPR_rpt"/>
</dbReference>
<sequence>MEKRWETEVRDLIEHTNYNPDNWMREEVRDKEKAAELLMEAEGYVPKDGKTALLCASLLRISGRAEEALPLFHELLGEARRQACPRKESAALIRLGEAMKYSGTHVGAVTCFKQALSLKRLAPEYEDFAWQHLGKVQWEMGDTKSAEESLEQALRLRRRKKDESLITSTLEALCALRNDMWSQEA</sequence>
<name>A0ABV9P040_9BACI</name>